<accession>A0A368UMT7</accession>
<organism evidence="1 2">
    <name type="scientific">Marinilabilia salmonicolor</name>
    <dbReference type="NCBI Taxonomy" id="989"/>
    <lineage>
        <taxon>Bacteria</taxon>
        <taxon>Pseudomonadati</taxon>
        <taxon>Bacteroidota</taxon>
        <taxon>Bacteroidia</taxon>
        <taxon>Marinilabiliales</taxon>
        <taxon>Marinilabiliaceae</taxon>
        <taxon>Marinilabilia</taxon>
    </lineage>
</organism>
<keyword evidence="2" id="KW-1185">Reference proteome</keyword>
<name>A0A368UMT7_9BACT</name>
<dbReference type="InterPro" id="IPR038636">
    <property type="entry name" value="Wzi_sf"/>
</dbReference>
<proteinExistence type="predicted"/>
<dbReference type="RefSeq" id="WP_114437717.1">
    <property type="nucleotide sequence ID" value="NZ_QPIZ01000024.1"/>
</dbReference>
<reference evidence="1 2" key="1">
    <citation type="submission" date="2018-07" db="EMBL/GenBank/DDBJ databases">
        <title>Freshwater and sediment microbial communities from various areas in North America, analyzing microbe dynamics in response to fracking.</title>
        <authorList>
            <person name="Lamendella R."/>
        </authorList>
    </citation>
    <scope>NUCLEOTIDE SEQUENCE [LARGE SCALE GENOMIC DNA]</scope>
    <source>
        <strain evidence="1 2">160A</strain>
    </source>
</reference>
<dbReference type="AlphaFoldDB" id="A0A368UMT7"/>
<comment type="caution">
    <text evidence="1">The sequence shown here is derived from an EMBL/GenBank/DDBJ whole genome shotgun (WGS) entry which is preliminary data.</text>
</comment>
<dbReference type="Gene3D" id="2.40.160.130">
    <property type="entry name" value="Capsule assembly protein Wzi"/>
    <property type="match status" value="1"/>
</dbReference>
<dbReference type="EMBL" id="QPIZ01000024">
    <property type="protein sequence ID" value="RCW30023.1"/>
    <property type="molecule type" value="Genomic_DNA"/>
</dbReference>
<evidence type="ECO:0000313" key="2">
    <source>
        <dbReference type="Proteomes" id="UP000252733"/>
    </source>
</evidence>
<protein>
    <submittedName>
        <fullName evidence="1">Capsule assembly protein Wzi</fullName>
    </submittedName>
</protein>
<gene>
    <name evidence="1" type="ORF">DFO77_12435</name>
</gene>
<dbReference type="Proteomes" id="UP000252733">
    <property type="component" value="Unassembled WGS sequence"/>
</dbReference>
<sequence>MAFFFSGGNKKTIFAPEYQPQDKMTTSHRIAFVTICCLALAFQAKGQSDVNVHGTVSGRTILHNGELPPLWSVALQEGRWNNLEGSQTLLTAATGISGNLKSGWKLSAGLEMDYSSGYDDAYLHAGWGEIAWKNWSLKGGKHIFDPVFTESNMGTGSYLFGTNFRPVPRITFELSEYTSIPFTNGFAEVRGGISQAWLSDQPSSGDVLLHEKYAYLRIRPGNWNLYGGVNHSTLFGGQRNGVDIPIDFWPTFFGKGSSKIGGGEATNAAGAHMGMYDFGTQLETPNGHINIYYQIPFSDGSGMLFWQGNSDHILGVDWHLNEPSWLSNITFEWFQTTYQSGNGMPDPYLNGIIFPKQVEDKNGFVEENFGIVPDHPLSLEEFKTILEDEINHGNDFGGRDGYMNNGMYTAGWSRDGHIMGSPMNLTREQMLEVRPDMEFNSSVGIKNDRFSGLHLGGRGDLNAELSWKMKITWTRNFGTYFEQYPRRYTWNEDEDYWFKGGRDQWYTMAGAEWTPEKIKGLSVGVDLFYDGGDIYHSFGAKTAVTFRLF</sequence>
<evidence type="ECO:0000313" key="1">
    <source>
        <dbReference type="EMBL" id="RCW30023.1"/>
    </source>
</evidence>